<dbReference type="RefSeq" id="WP_142458637.1">
    <property type="nucleotide sequence ID" value="NZ_FXTJ01000004.1"/>
</dbReference>
<dbReference type="Proteomes" id="UP000317484">
    <property type="component" value="Unassembled WGS sequence"/>
</dbReference>
<organism evidence="1 2">
    <name type="scientific">Geodermatophilus aquaeductus</name>
    <dbReference type="NCBI Taxonomy" id="1564161"/>
    <lineage>
        <taxon>Bacteria</taxon>
        <taxon>Bacillati</taxon>
        <taxon>Actinomycetota</taxon>
        <taxon>Actinomycetes</taxon>
        <taxon>Geodermatophilales</taxon>
        <taxon>Geodermatophilaceae</taxon>
        <taxon>Geodermatophilus</taxon>
    </lineage>
</organism>
<keyword evidence="2" id="KW-1185">Reference proteome</keyword>
<proteinExistence type="predicted"/>
<sequence>MSLLDPASLLVAWERGRAEPALDRALTLLAVDTGRSVQEAAALDVGSRDARLATVLVRIVGSTAWAAVECGSCGERLDVPVDIAAVARFPAHEPGEVFQTRVGDSTVSFRLPTTADLAALPPEDPVAARRSLLDRCIGCTGDELPDLVGQAVEAAMEVVAPGGAVDVAVRCTGCGAETAAVLDVPALLWAEVEAEAAALVEDVHALAAAYGWSEAEVLRLSARRRAAYLELVRG</sequence>
<evidence type="ECO:0008006" key="3">
    <source>
        <dbReference type="Google" id="ProtNLM"/>
    </source>
</evidence>
<name>A0A521DXV4_9ACTN</name>
<dbReference type="EMBL" id="FXTJ01000004">
    <property type="protein sequence ID" value="SMO76506.1"/>
    <property type="molecule type" value="Genomic_DNA"/>
</dbReference>
<evidence type="ECO:0000313" key="1">
    <source>
        <dbReference type="EMBL" id="SMO76506.1"/>
    </source>
</evidence>
<protein>
    <recommendedName>
        <fullName evidence="3">Phage baseplate protein</fullName>
    </recommendedName>
</protein>
<accession>A0A521DXV4</accession>
<reference evidence="1 2" key="1">
    <citation type="submission" date="2017-05" db="EMBL/GenBank/DDBJ databases">
        <authorList>
            <person name="Varghese N."/>
            <person name="Submissions S."/>
        </authorList>
    </citation>
    <scope>NUCLEOTIDE SEQUENCE [LARGE SCALE GENOMIC DNA]</scope>
    <source>
        <strain evidence="1 2">DSM 46834</strain>
    </source>
</reference>
<gene>
    <name evidence="1" type="ORF">SAMN06273567_10410</name>
</gene>
<evidence type="ECO:0000313" key="2">
    <source>
        <dbReference type="Proteomes" id="UP000317484"/>
    </source>
</evidence>
<dbReference type="AlphaFoldDB" id="A0A521DXV4"/>